<comment type="caution">
    <text evidence="4">The sequence shown here is derived from an EMBL/GenBank/DDBJ whole genome shotgun (WGS) entry which is preliminary data.</text>
</comment>
<evidence type="ECO:0000259" key="3">
    <source>
        <dbReference type="PROSITE" id="PS50963"/>
    </source>
</evidence>
<keyword evidence="5" id="KW-1185">Reference proteome</keyword>
<accession>A0AAE0VPK8</accession>
<feature type="chain" id="PRO_5042152899" description="Link domain-containing protein" evidence="2">
    <location>
        <begin position="22"/>
        <end position="1082"/>
    </location>
</feature>
<protein>
    <recommendedName>
        <fullName evidence="3">Link domain-containing protein</fullName>
    </recommendedName>
</protein>
<dbReference type="SUPFAM" id="SSF56436">
    <property type="entry name" value="C-type lectin-like"/>
    <property type="match status" value="1"/>
</dbReference>
<organism evidence="4 5">
    <name type="scientific">Potamilus streckersoni</name>
    <dbReference type="NCBI Taxonomy" id="2493646"/>
    <lineage>
        <taxon>Eukaryota</taxon>
        <taxon>Metazoa</taxon>
        <taxon>Spiralia</taxon>
        <taxon>Lophotrochozoa</taxon>
        <taxon>Mollusca</taxon>
        <taxon>Bivalvia</taxon>
        <taxon>Autobranchia</taxon>
        <taxon>Heteroconchia</taxon>
        <taxon>Palaeoheterodonta</taxon>
        <taxon>Unionida</taxon>
        <taxon>Unionoidea</taxon>
        <taxon>Unionidae</taxon>
        <taxon>Ambleminae</taxon>
        <taxon>Lampsilini</taxon>
        <taxon>Potamilus</taxon>
    </lineage>
</organism>
<evidence type="ECO:0000256" key="1">
    <source>
        <dbReference type="ARBA" id="ARBA00023157"/>
    </source>
</evidence>
<dbReference type="AlphaFoldDB" id="A0AAE0VPK8"/>
<keyword evidence="2" id="KW-0732">Signal</keyword>
<evidence type="ECO:0000256" key="2">
    <source>
        <dbReference type="SAM" id="SignalP"/>
    </source>
</evidence>
<keyword evidence="1" id="KW-1015">Disulfide bond</keyword>
<gene>
    <name evidence="4" type="ORF">CHS0354_000866</name>
</gene>
<dbReference type="PROSITE" id="PS50963">
    <property type="entry name" value="LINK_2"/>
    <property type="match status" value="1"/>
</dbReference>
<sequence>MNLNTIFWLLILLCLCDEGHFNAVKNNFKEVCSFLTLPGKLVIFDPNYLKGAKDEYLRKIGANLSGAVDMKEQLKIADERCNQWKIDNELLCVFRDIVTISNLILDDAVRIQEMLSYTSTRFRYYYNHYIGSWFLHPQIAKLGCGDPLVSIVIHLRKLSTLTSFDELFYMKSLHDNINAKGFRQEIDRLCPVSSADKTCKMRIWTKVADKIEQLLTYAGRDQWDTEVSKMLRNATKLYLHAAEMYIAPQQVDHAAQFTLKSEVSNWIKEIAIYIFDSIQNDDVESLRRLLELLPYEIDLPCNETAEFLSLMRTSCTFISILNSLSWYLAGTNTSGNIKEISSSIDYEKFLQQRRFEQILNIGETTQNILLSVAQHLKLAVKTNFEELKNYFKTLADLDLKRTQIDIDDITSDLDKYKRSSKETSQKLDSLMNVILKAAMAATIGDQIEAVLATSIAIAQSFNPMKLIFSGGTATDILEASQGLSQAMVGVARAAKLKDAFDNLIREVTRFDDKLSKNEIYLNSVSRLVKSMKVASVSSLSSLSSSSELKAHMNTFLENYENYEPAITKVDLRAITAYWENLIDEACDILDTSYGIVSGITKTILAAQRTCPNAKVEVQKLITIYEEIYDFQFELMVSLSDCVRAFASFQAANAINSDFDAAKLKYADNQDILAKMEMQSLFSMISYKISILSAIKSYCDILTYTEGHVPNECIGSKTSITSLLSRTKLTCSPSLAFHSIPTKPSKPGDKAYIILEDLYSGNTVTFKIPDSHWLIEHNWITSFQQNDKIFVQRFEIYPPVLSRTTKQIHVEVQATVGNQLTPPHGTEYVISPRIKLGFTYREGTGGQMCRQTEIPNPYNDNCRDMPNICPMTTAIPTCSSPGNICPSIYAQWHIKLHGFENASLTVASTDISLKVALQLCRIPSSIQRKKHSSRFSELPYTVEQHKNQQEYSSTVLRRNVMCCVSNHYYDELISKCKACPLGTVDKYNGLFCANTIRFVPAPTSNIEFSFDDAKKVCIEARTTIASRKTFAKAVARSYKDCRCGWLSERIMLSPTPKETCKENGGLSTVTCTSSNTWGVYCYN</sequence>
<reference evidence="4" key="2">
    <citation type="journal article" date="2021" name="Genome Biol. Evol.">
        <title>Developing a high-quality reference genome for a parasitic bivalve with doubly uniparental inheritance (Bivalvia: Unionida).</title>
        <authorList>
            <person name="Smith C.H."/>
        </authorList>
    </citation>
    <scope>NUCLEOTIDE SEQUENCE</scope>
    <source>
        <strain evidence="4">CHS0354</strain>
        <tissue evidence="4">Mantle</tissue>
    </source>
</reference>
<dbReference type="EMBL" id="JAEAOA010000090">
    <property type="protein sequence ID" value="KAK3584355.1"/>
    <property type="molecule type" value="Genomic_DNA"/>
</dbReference>
<evidence type="ECO:0000313" key="5">
    <source>
        <dbReference type="Proteomes" id="UP001195483"/>
    </source>
</evidence>
<proteinExistence type="predicted"/>
<dbReference type="InterPro" id="IPR016186">
    <property type="entry name" value="C-type_lectin-like/link_sf"/>
</dbReference>
<dbReference type="SMART" id="SM00445">
    <property type="entry name" value="LINK"/>
    <property type="match status" value="1"/>
</dbReference>
<dbReference type="InterPro" id="IPR000538">
    <property type="entry name" value="Link_dom"/>
</dbReference>
<reference evidence="4" key="3">
    <citation type="submission" date="2023-05" db="EMBL/GenBank/DDBJ databases">
        <authorList>
            <person name="Smith C.H."/>
        </authorList>
    </citation>
    <scope>NUCLEOTIDE SEQUENCE</scope>
    <source>
        <strain evidence="4">CHS0354</strain>
        <tissue evidence="4">Mantle</tissue>
    </source>
</reference>
<feature type="domain" description="Link" evidence="3">
    <location>
        <begin position="994"/>
        <end position="1082"/>
    </location>
</feature>
<dbReference type="Gene3D" id="3.10.100.10">
    <property type="entry name" value="Mannose-Binding Protein A, subunit A"/>
    <property type="match status" value="1"/>
</dbReference>
<dbReference type="Pfam" id="PF00193">
    <property type="entry name" value="Xlink"/>
    <property type="match status" value="1"/>
</dbReference>
<name>A0AAE0VPK8_9BIVA</name>
<dbReference type="InterPro" id="IPR016187">
    <property type="entry name" value="CTDL_fold"/>
</dbReference>
<evidence type="ECO:0000313" key="4">
    <source>
        <dbReference type="EMBL" id="KAK3584355.1"/>
    </source>
</evidence>
<feature type="signal peptide" evidence="2">
    <location>
        <begin position="1"/>
        <end position="21"/>
    </location>
</feature>
<dbReference type="GO" id="GO:0005540">
    <property type="term" value="F:hyaluronic acid binding"/>
    <property type="evidence" value="ECO:0007669"/>
    <property type="project" value="InterPro"/>
</dbReference>
<reference evidence="4" key="1">
    <citation type="journal article" date="2021" name="Genome Biol. Evol.">
        <title>A High-Quality Reference Genome for a Parasitic Bivalve with Doubly Uniparental Inheritance (Bivalvia: Unionida).</title>
        <authorList>
            <person name="Smith C.H."/>
        </authorList>
    </citation>
    <scope>NUCLEOTIDE SEQUENCE</scope>
    <source>
        <strain evidence="4">CHS0354</strain>
    </source>
</reference>
<dbReference type="Proteomes" id="UP001195483">
    <property type="component" value="Unassembled WGS sequence"/>
</dbReference>
<dbReference type="GO" id="GO:0007155">
    <property type="term" value="P:cell adhesion"/>
    <property type="evidence" value="ECO:0007669"/>
    <property type="project" value="InterPro"/>
</dbReference>